<feature type="compositionally biased region" description="Low complexity" evidence="1">
    <location>
        <begin position="602"/>
        <end position="617"/>
    </location>
</feature>
<feature type="compositionally biased region" description="Low complexity" evidence="1">
    <location>
        <begin position="1"/>
        <end position="15"/>
    </location>
</feature>
<dbReference type="PROSITE" id="PS50097">
    <property type="entry name" value="BTB"/>
    <property type="match status" value="1"/>
</dbReference>
<feature type="region of interest" description="Disordered" evidence="1">
    <location>
        <begin position="602"/>
        <end position="624"/>
    </location>
</feature>
<gene>
    <name evidence="3" type="ORF">CANINC_001054</name>
</gene>
<evidence type="ECO:0000256" key="1">
    <source>
        <dbReference type="SAM" id="MobiDB-lite"/>
    </source>
</evidence>
<dbReference type="OrthoDB" id="6359943at2759"/>
<dbReference type="InterPro" id="IPR011333">
    <property type="entry name" value="SKP1/BTB/POZ_sf"/>
</dbReference>
<proteinExistence type="predicted"/>
<dbReference type="STRING" id="52247.A0A4T0X5T5"/>
<evidence type="ECO:0000259" key="2">
    <source>
        <dbReference type="PROSITE" id="PS50097"/>
    </source>
</evidence>
<dbReference type="PANTHER" id="PTHR47369">
    <property type="entry name" value="BTB/POZ DOMAIN-CONTAINING PROTEIN"/>
    <property type="match status" value="1"/>
</dbReference>
<name>A0A4T0X5T5_9ASCO</name>
<dbReference type="Gene3D" id="3.30.710.10">
    <property type="entry name" value="Potassium Channel Kv1.1, Chain A"/>
    <property type="match status" value="1"/>
</dbReference>
<dbReference type="EMBL" id="SELW01000155">
    <property type="protein sequence ID" value="TID30352.1"/>
    <property type="molecule type" value="Genomic_DNA"/>
</dbReference>
<feature type="compositionally biased region" description="Polar residues" evidence="1">
    <location>
        <begin position="22"/>
        <end position="32"/>
    </location>
</feature>
<protein>
    <recommendedName>
        <fullName evidence="2">BTB domain-containing protein</fullName>
    </recommendedName>
</protein>
<organism evidence="3 4">
    <name type="scientific">Pichia inconspicua</name>
    <dbReference type="NCBI Taxonomy" id="52247"/>
    <lineage>
        <taxon>Eukaryota</taxon>
        <taxon>Fungi</taxon>
        <taxon>Dikarya</taxon>
        <taxon>Ascomycota</taxon>
        <taxon>Saccharomycotina</taxon>
        <taxon>Pichiomycetes</taxon>
        <taxon>Pichiales</taxon>
        <taxon>Pichiaceae</taxon>
        <taxon>Pichia</taxon>
    </lineage>
</organism>
<feature type="region of interest" description="Disordered" evidence="1">
    <location>
        <begin position="1"/>
        <end position="44"/>
    </location>
</feature>
<feature type="domain" description="BTB" evidence="2">
    <location>
        <begin position="93"/>
        <end position="122"/>
    </location>
</feature>
<dbReference type="InterPro" id="IPR000210">
    <property type="entry name" value="BTB/POZ_dom"/>
</dbReference>
<evidence type="ECO:0000313" key="4">
    <source>
        <dbReference type="Proteomes" id="UP000307173"/>
    </source>
</evidence>
<dbReference type="AlphaFoldDB" id="A0A4T0X5T5"/>
<dbReference type="Proteomes" id="UP000307173">
    <property type="component" value="Unassembled WGS sequence"/>
</dbReference>
<comment type="caution">
    <text evidence="3">The sequence shown here is derived from an EMBL/GenBank/DDBJ whole genome shotgun (WGS) entry which is preliminary data.</text>
</comment>
<sequence>MSSNLLLDTNSSSNLEYPATNRLMSTETSEGDSINEHERTSYTSSTHITDALKQSQFTDNQSKDLSTCPYGCCSTPSLPEYLFMNGLLKGEHYDVVIQAFGKKYKLHRLLLDRSPYFNSLFSWSSNTRIGRSSRNQLSSEVLYSENSYHSDSSDSDDELEEQTSYRKVYDLSFDTDDDPSSTSFLNRKKSFELAISRLYGASNLKEEFKIPYEMIEMGQYLAIPDIVCASTDFIVRNMDMYNLAENLRFAINSDFGSASQRIIENGKGILCSNGWEFGPAAWDGIPTTIIAQTVGEDYFFVPTEWDRCIFIIKLIERRLESHSTFENNENESVLPLKGVLNEKIHYCHMSPDKLQQLENFKDINGDNYIEPHVLHTALWQAVKLETMVTRAVNKPNLDSIECASTPPSKNHKWFRIPTKDETLSGLPKELDYLLRQSLSTTINHGIDTEKKSTQGQRSTINGSERVYNWTKIPPFRFSISFANVSELEVDKRVYGKTFWYAGSYWNLYLQKSYIASKSSYQIGVYLHRAHSGSTNANTKSGLVNPEIFSNNVNYTSLPKKYNNRNREVSFMDTYTPINNDMTQGSVSESVMENLGTDLDELSLSSERSSHTDSPSLSKKSRSQSVINYEDHRNAIKVYFIIFTPSRRSAPTITSFLSVPNDFSKSQSWGWKSNNMCVFKEDGKFADGQDPNLKFMILLGNI</sequence>
<dbReference type="PANTHER" id="PTHR47369:SF1">
    <property type="entry name" value="BTB_POZ DOMAIN-CONTAINING PROTEIN"/>
    <property type="match status" value="1"/>
</dbReference>
<evidence type="ECO:0000313" key="3">
    <source>
        <dbReference type="EMBL" id="TID30352.1"/>
    </source>
</evidence>
<accession>A0A4T0X5T5</accession>
<keyword evidence="4" id="KW-1185">Reference proteome</keyword>
<reference evidence="3 4" key="1">
    <citation type="journal article" date="2019" name="Front. Genet.">
        <title>Whole-Genome Sequencing of the Opportunistic Yeast Pathogen Candida inconspicua Uncovers Its Hybrid Origin.</title>
        <authorList>
            <person name="Mixao V."/>
            <person name="Hansen A.P."/>
            <person name="Saus E."/>
            <person name="Boekhout T."/>
            <person name="Lass-Florl C."/>
            <person name="Gabaldon T."/>
        </authorList>
    </citation>
    <scope>NUCLEOTIDE SEQUENCE [LARGE SCALE GENOMIC DNA]</scope>
    <source>
        <strain evidence="3 4">CBS 180</strain>
    </source>
</reference>